<accession>A0A1I6P616</accession>
<organism evidence="1 2">
    <name type="scientific">Marininema halotolerans</name>
    <dbReference type="NCBI Taxonomy" id="1155944"/>
    <lineage>
        <taxon>Bacteria</taxon>
        <taxon>Bacillati</taxon>
        <taxon>Bacillota</taxon>
        <taxon>Bacilli</taxon>
        <taxon>Bacillales</taxon>
        <taxon>Thermoactinomycetaceae</taxon>
        <taxon>Marininema</taxon>
    </lineage>
</organism>
<dbReference type="RefSeq" id="WP_091832986.1">
    <property type="nucleotide sequence ID" value="NZ_FPAA01000001.1"/>
</dbReference>
<dbReference type="Proteomes" id="UP000198660">
    <property type="component" value="Unassembled WGS sequence"/>
</dbReference>
<evidence type="ECO:0000313" key="2">
    <source>
        <dbReference type="Proteomes" id="UP000198660"/>
    </source>
</evidence>
<dbReference type="EMBL" id="FPAA01000001">
    <property type="protein sequence ID" value="SFS35663.1"/>
    <property type="molecule type" value="Genomic_DNA"/>
</dbReference>
<proteinExistence type="predicted"/>
<gene>
    <name evidence="1" type="ORF">SAMN05444972_101385</name>
</gene>
<dbReference type="AlphaFoldDB" id="A0A1I6P616"/>
<name>A0A1I6P616_9BACL</name>
<sequence>MENSNDVTTSQASDWFALLQASNITIGDTAVFVMEGGAPRVVKGTLIAIADAGTAGITYIRVALSQAFEQLPVGGLMTILADKIVAFGKAAPGGD</sequence>
<reference evidence="2" key="1">
    <citation type="submission" date="2016-10" db="EMBL/GenBank/DDBJ databases">
        <authorList>
            <person name="Varghese N."/>
            <person name="Submissions S."/>
        </authorList>
    </citation>
    <scope>NUCLEOTIDE SEQUENCE [LARGE SCALE GENOMIC DNA]</scope>
    <source>
        <strain evidence="2">DSM 45789</strain>
    </source>
</reference>
<keyword evidence="2" id="KW-1185">Reference proteome</keyword>
<evidence type="ECO:0000313" key="1">
    <source>
        <dbReference type="EMBL" id="SFS35663.1"/>
    </source>
</evidence>
<protein>
    <submittedName>
        <fullName evidence="1">Uncharacterized protein</fullName>
    </submittedName>
</protein>